<dbReference type="CDD" id="cd08501">
    <property type="entry name" value="PBP2_Lpqw"/>
    <property type="match status" value="1"/>
</dbReference>
<dbReference type="SUPFAM" id="SSF53850">
    <property type="entry name" value="Periplasmic binding protein-like II"/>
    <property type="match status" value="1"/>
</dbReference>
<organism evidence="3 4">
    <name type="scientific">Arthrobacter citreus</name>
    <dbReference type="NCBI Taxonomy" id="1670"/>
    <lineage>
        <taxon>Bacteria</taxon>
        <taxon>Bacillati</taxon>
        <taxon>Actinomycetota</taxon>
        <taxon>Actinomycetes</taxon>
        <taxon>Micrococcales</taxon>
        <taxon>Micrococcaceae</taxon>
        <taxon>Arthrobacter</taxon>
    </lineage>
</organism>
<gene>
    <name evidence="3" type="ORF">AAE021_01975</name>
</gene>
<evidence type="ECO:0000313" key="4">
    <source>
        <dbReference type="Proteomes" id="UP001448858"/>
    </source>
</evidence>
<keyword evidence="1" id="KW-0732">Signal</keyword>
<dbReference type="Pfam" id="PF00496">
    <property type="entry name" value="SBP_bac_5"/>
    <property type="match status" value="1"/>
</dbReference>
<evidence type="ECO:0000259" key="2">
    <source>
        <dbReference type="Pfam" id="PF00496"/>
    </source>
</evidence>
<name>A0ABZ2ZYY5_9MICC</name>
<dbReference type="Proteomes" id="UP001448858">
    <property type="component" value="Chromosome"/>
</dbReference>
<dbReference type="Gene3D" id="3.10.105.10">
    <property type="entry name" value="Dipeptide-binding Protein, Domain 3"/>
    <property type="match status" value="1"/>
</dbReference>
<dbReference type="PANTHER" id="PTHR30290">
    <property type="entry name" value="PERIPLASMIC BINDING COMPONENT OF ABC TRANSPORTER"/>
    <property type="match status" value="1"/>
</dbReference>
<dbReference type="EMBL" id="CP151657">
    <property type="protein sequence ID" value="WZP16383.1"/>
    <property type="molecule type" value="Genomic_DNA"/>
</dbReference>
<sequence length="602" mass="64088">MRLNRLTKLAAACAAAVLALGACTAEERMAEELPGASPSPGGEISVAEAGVVNSFNPQSAAGNTDINRKLAYATHSGFNYVDNNLEVIPLEDFGSYERVSEDPLTVKYTVNDGVAWSDGAPVGADDMMLAWAAGSGWFDDELPGPDGEPLSGTRYFDYAGSTEALGLTGLPEIGDDNRSITLTYSEPYADWETAFGSLSDSSGIGVPAHVVAQGAGLADEKALTELIRETPGGDPLNPAPVNPELRAVADYWNTAFAARTLPEDPALYLSNGPYILSGIIPGESLTLVRNEDYTWGVKPGLDKITVRFLSNPAAQTAALEDGSVDIISPQPDGGTLPELEALESLGNINLHQGNQLAYDHLDLTFDGVFAAGAVREAFLATVPRQAIVEATVQRLQPGAEPLNSQVFLMDQSGYGESVAENGSGEFAEVDLERAQELLDGETPTVRVLYDRDNAYRTEAFRLISESASAAGFDVVDGGLPSGEWAARLGTGTYDAVIFGWTASGVGVAGVPQVFRTGAASNYNGFSSSEANDLMAELVVEQDARRRGELLAGIDRLIWEARYGLPLYQLPGLQASADTIEGVEYMPNSTGVWWNVWEWRVLR</sequence>
<evidence type="ECO:0000256" key="1">
    <source>
        <dbReference type="SAM" id="SignalP"/>
    </source>
</evidence>
<dbReference type="PANTHER" id="PTHR30290:SF65">
    <property type="entry name" value="MONOACYL PHOSPHATIDYLINOSITOL TETRAMANNOSIDE-BINDING PROTEIN LPQW-RELATED"/>
    <property type="match status" value="1"/>
</dbReference>
<feature type="domain" description="Solute-binding protein family 5" evidence="2">
    <location>
        <begin position="98"/>
        <end position="507"/>
    </location>
</feature>
<protein>
    <submittedName>
        <fullName evidence="3">ABC transporter family substrate-binding protein</fullName>
    </submittedName>
</protein>
<dbReference type="Gene3D" id="3.40.190.10">
    <property type="entry name" value="Periplasmic binding protein-like II"/>
    <property type="match status" value="1"/>
</dbReference>
<feature type="signal peptide" evidence="1">
    <location>
        <begin position="1"/>
        <end position="24"/>
    </location>
</feature>
<dbReference type="PROSITE" id="PS51257">
    <property type="entry name" value="PROKAR_LIPOPROTEIN"/>
    <property type="match status" value="1"/>
</dbReference>
<accession>A0ABZ2ZYY5</accession>
<dbReference type="InterPro" id="IPR039424">
    <property type="entry name" value="SBP_5"/>
</dbReference>
<proteinExistence type="predicted"/>
<dbReference type="PIRSF" id="PIRSF002741">
    <property type="entry name" value="MppA"/>
    <property type="match status" value="1"/>
</dbReference>
<dbReference type="InterPro" id="IPR030678">
    <property type="entry name" value="Peptide/Ni-bd"/>
</dbReference>
<feature type="chain" id="PRO_5045309657" evidence="1">
    <location>
        <begin position="25"/>
        <end position="602"/>
    </location>
</feature>
<dbReference type="InterPro" id="IPR000914">
    <property type="entry name" value="SBP_5_dom"/>
</dbReference>
<reference evidence="3 4" key="1">
    <citation type="submission" date="2024-04" db="EMBL/GenBank/DDBJ databases">
        <title>Arthrobacter sp. from Plains bison fecal sample.</title>
        <authorList>
            <person name="Ruzzini A."/>
        </authorList>
    </citation>
    <scope>NUCLEOTIDE SEQUENCE [LARGE SCALE GENOMIC DNA]</scope>
    <source>
        <strain evidence="3 4">EINP1</strain>
    </source>
</reference>
<keyword evidence="4" id="KW-1185">Reference proteome</keyword>
<evidence type="ECO:0000313" key="3">
    <source>
        <dbReference type="EMBL" id="WZP16383.1"/>
    </source>
</evidence>
<dbReference type="RefSeq" id="WP_342023999.1">
    <property type="nucleotide sequence ID" value="NZ_CP151657.1"/>
</dbReference>